<gene>
    <name evidence="1" type="ORF">HPB49_023956</name>
</gene>
<evidence type="ECO:0000313" key="2">
    <source>
        <dbReference type="Proteomes" id="UP000821865"/>
    </source>
</evidence>
<name>A0ACB8DGT7_DERSI</name>
<keyword evidence="2" id="KW-1185">Reference proteome</keyword>
<sequence length="557" mass="60760">MSSGAATIRPLAHALSLVLSLTLLHLALLPPRRASAEAAPSAAQRRESLLVTQICMGSQRFTNTVNLLLSFAQRVLAQPRRLDIGGNFGLNLTLRGLDTLSLRGTAETYCDENVAQAWLPLSLSPTIVLTLISPLPYLPYVQKDISGTLSGLEANVGVRVDRNDPNSRLVISSLEVVNVDAIDVELSSFAAFSGTPLTSFFQLPGMTRKIALLAPVVRAALQTFIDRGGFSLLTAGRPRAAKRRRLLRRWRGAPFDSCHGGGFYASRRFLRGSGLEDGQEERKRLAGSPLLTRPLSKEAIMARGRRPPPMRRRCSATAAARCPVRALTLTVLLTLLHLALLLPKQAAAQEEDIATTTTTTKRPTFSRPREKGLAKHICKGTQKFTNTINLLLTFGKKVLEDPRPLKIGQELGLNVTLNGLDSLSLRGTPATFCNESVAEALLPLRLSPSIVLHRRRSILFGSNSDRNVSYTLSGLEMDVGVRVNRNDPNRHVEITSLDIVYVDSVEIEVKTFAPISGRPVTLFLERPPTAVKLAMLRPIIQAGLQRMIDSGGFKLSS</sequence>
<protein>
    <submittedName>
        <fullName evidence="1">Uncharacterized protein</fullName>
    </submittedName>
</protein>
<dbReference type="Proteomes" id="UP000821865">
    <property type="component" value="Chromosome 2"/>
</dbReference>
<proteinExistence type="predicted"/>
<comment type="caution">
    <text evidence="1">The sequence shown here is derived from an EMBL/GenBank/DDBJ whole genome shotgun (WGS) entry which is preliminary data.</text>
</comment>
<reference evidence="1" key="1">
    <citation type="submission" date="2020-05" db="EMBL/GenBank/DDBJ databases">
        <title>Large-scale comparative analyses of tick genomes elucidate their genetic diversity and vector capacities.</title>
        <authorList>
            <person name="Jia N."/>
            <person name="Wang J."/>
            <person name="Shi W."/>
            <person name="Du L."/>
            <person name="Sun Y."/>
            <person name="Zhan W."/>
            <person name="Jiang J."/>
            <person name="Wang Q."/>
            <person name="Zhang B."/>
            <person name="Ji P."/>
            <person name="Sakyi L.B."/>
            <person name="Cui X."/>
            <person name="Yuan T."/>
            <person name="Jiang B."/>
            <person name="Yang W."/>
            <person name="Lam T.T.-Y."/>
            <person name="Chang Q."/>
            <person name="Ding S."/>
            <person name="Wang X."/>
            <person name="Zhu J."/>
            <person name="Ruan X."/>
            <person name="Zhao L."/>
            <person name="Wei J."/>
            <person name="Que T."/>
            <person name="Du C."/>
            <person name="Cheng J."/>
            <person name="Dai P."/>
            <person name="Han X."/>
            <person name="Huang E."/>
            <person name="Gao Y."/>
            <person name="Liu J."/>
            <person name="Shao H."/>
            <person name="Ye R."/>
            <person name="Li L."/>
            <person name="Wei W."/>
            <person name="Wang X."/>
            <person name="Wang C."/>
            <person name="Yang T."/>
            <person name="Huo Q."/>
            <person name="Li W."/>
            <person name="Guo W."/>
            <person name="Chen H."/>
            <person name="Zhou L."/>
            <person name="Ni X."/>
            <person name="Tian J."/>
            <person name="Zhou Y."/>
            <person name="Sheng Y."/>
            <person name="Liu T."/>
            <person name="Pan Y."/>
            <person name="Xia L."/>
            <person name="Li J."/>
            <person name="Zhao F."/>
            <person name="Cao W."/>
        </authorList>
    </citation>
    <scope>NUCLEOTIDE SEQUENCE</scope>
    <source>
        <strain evidence="1">Dsil-2018</strain>
    </source>
</reference>
<organism evidence="1 2">
    <name type="scientific">Dermacentor silvarum</name>
    <name type="common">Tick</name>
    <dbReference type="NCBI Taxonomy" id="543639"/>
    <lineage>
        <taxon>Eukaryota</taxon>
        <taxon>Metazoa</taxon>
        <taxon>Ecdysozoa</taxon>
        <taxon>Arthropoda</taxon>
        <taxon>Chelicerata</taxon>
        <taxon>Arachnida</taxon>
        <taxon>Acari</taxon>
        <taxon>Parasitiformes</taxon>
        <taxon>Ixodida</taxon>
        <taxon>Ixodoidea</taxon>
        <taxon>Ixodidae</taxon>
        <taxon>Rhipicephalinae</taxon>
        <taxon>Dermacentor</taxon>
    </lineage>
</organism>
<dbReference type="EMBL" id="CM023471">
    <property type="protein sequence ID" value="KAH7967326.1"/>
    <property type="molecule type" value="Genomic_DNA"/>
</dbReference>
<accession>A0ACB8DGT7</accession>
<evidence type="ECO:0000313" key="1">
    <source>
        <dbReference type="EMBL" id="KAH7967326.1"/>
    </source>
</evidence>